<feature type="transmembrane region" description="Helical" evidence="7">
    <location>
        <begin position="125"/>
        <end position="143"/>
    </location>
</feature>
<keyword evidence="6" id="KW-0297">G-protein coupled receptor</keyword>
<dbReference type="InterPro" id="IPR017452">
    <property type="entry name" value="GPCR_Rhodpsn_7TM"/>
</dbReference>
<feature type="non-terminal residue" evidence="9">
    <location>
        <position position="1"/>
    </location>
</feature>
<keyword evidence="6" id="KW-0675">Receptor</keyword>
<keyword evidence="2" id="KW-1003">Cell membrane</keyword>
<accession>A0AAU9Y0K7</accession>
<dbReference type="PROSITE" id="PS00237">
    <property type="entry name" value="G_PROTEIN_RECEP_F1_1"/>
    <property type="match status" value="1"/>
</dbReference>
<dbReference type="CDD" id="cd00637">
    <property type="entry name" value="7tm_classA_rhodopsin-like"/>
    <property type="match status" value="1"/>
</dbReference>
<evidence type="ECO:0000259" key="8">
    <source>
        <dbReference type="PROSITE" id="PS50262"/>
    </source>
</evidence>
<dbReference type="PRINTS" id="PR00237">
    <property type="entry name" value="GPCRRHODOPSN"/>
</dbReference>
<feature type="transmembrane region" description="Helical" evidence="7">
    <location>
        <begin position="82"/>
        <end position="104"/>
    </location>
</feature>
<feature type="transmembrane region" description="Helical" evidence="7">
    <location>
        <begin position="149"/>
        <end position="169"/>
    </location>
</feature>
<reference evidence="9 10" key="1">
    <citation type="submission" date="2022-05" db="EMBL/GenBank/DDBJ databases">
        <authorList>
            <consortium name="Genoscope - CEA"/>
            <person name="William W."/>
        </authorList>
    </citation>
    <scope>NUCLEOTIDE SEQUENCE [LARGE SCALE GENOMIC DNA]</scope>
</reference>
<evidence type="ECO:0000256" key="5">
    <source>
        <dbReference type="ARBA" id="ARBA00023136"/>
    </source>
</evidence>
<keyword evidence="10" id="KW-1185">Reference proteome</keyword>
<feature type="transmembrane region" description="Helical" evidence="7">
    <location>
        <begin position="205"/>
        <end position="225"/>
    </location>
</feature>
<dbReference type="GO" id="GO:0004930">
    <property type="term" value="F:G protein-coupled receptor activity"/>
    <property type="evidence" value="ECO:0007669"/>
    <property type="project" value="UniProtKB-KW"/>
</dbReference>
<evidence type="ECO:0000256" key="6">
    <source>
        <dbReference type="RuleBase" id="RU000688"/>
    </source>
</evidence>
<dbReference type="Gene3D" id="1.20.1070.10">
    <property type="entry name" value="Rhodopsin 7-helix transmembrane proteins"/>
    <property type="match status" value="1"/>
</dbReference>
<evidence type="ECO:0000256" key="7">
    <source>
        <dbReference type="SAM" id="Phobius"/>
    </source>
</evidence>
<sequence>VKFTVSLVIAVLCPVAVVGNALILVTIWKKSFSRTSFHILLSGLALSDFCTGLIAYPTYASYGLILSTNSAVVRDTPQPTNVLGKVTVISAIYLVTITLLTITLMSIERWLHMSGGFSFTSHRRFLVLVVILFLPIPLVALYFLNPSSFPIVISIEMFISYCVTSFAYFKIYRIIRSHQNQTQANRIPGNFGHSAIDVTKYKRSVATILYILLLFSICFLPFIVSNTVNVLIKAGPRELNITIDVTMVLVFLSSSLSPGLYLWRMRDIRNGFKQLFVCRRN</sequence>
<evidence type="ECO:0000313" key="10">
    <source>
        <dbReference type="Proteomes" id="UP001159428"/>
    </source>
</evidence>
<dbReference type="InterPro" id="IPR000276">
    <property type="entry name" value="GPCR_Rhodpsn"/>
</dbReference>
<dbReference type="Proteomes" id="UP001159428">
    <property type="component" value="Unassembled WGS sequence"/>
</dbReference>
<keyword evidence="4 7" id="KW-1133">Transmembrane helix</keyword>
<comment type="subcellular location">
    <subcellularLocation>
        <location evidence="1">Cell membrane</location>
        <topology evidence="1">Multi-pass membrane protein</topology>
    </subcellularLocation>
</comment>
<dbReference type="GO" id="GO:0005886">
    <property type="term" value="C:plasma membrane"/>
    <property type="evidence" value="ECO:0007669"/>
    <property type="project" value="UniProtKB-SubCell"/>
</dbReference>
<comment type="caution">
    <text evidence="9">The sequence shown here is derived from an EMBL/GenBank/DDBJ whole genome shotgun (WGS) entry which is preliminary data.</text>
</comment>
<gene>
    <name evidence="9" type="ORF">PMEA_00034528</name>
</gene>
<evidence type="ECO:0000256" key="1">
    <source>
        <dbReference type="ARBA" id="ARBA00004651"/>
    </source>
</evidence>
<feature type="domain" description="G-protein coupled receptors family 1 profile" evidence="8">
    <location>
        <begin position="19"/>
        <end position="261"/>
    </location>
</feature>
<protein>
    <recommendedName>
        <fullName evidence="8">G-protein coupled receptors family 1 profile domain-containing protein</fullName>
    </recommendedName>
</protein>
<dbReference type="PROSITE" id="PS50262">
    <property type="entry name" value="G_PROTEIN_RECEP_F1_2"/>
    <property type="match status" value="1"/>
</dbReference>
<feature type="transmembrane region" description="Helical" evidence="7">
    <location>
        <begin position="39"/>
        <end position="62"/>
    </location>
</feature>
<dbReference type="Pfam" id="PF00001">
    <property type="entry name" value="7tm_1"/>
    <property type="match status" value="1"/>
</dbReference>
<evidence type="ECO:0000256" key="4">
    <source>
        <dbReference type="ARBA" id="ARBA00022989"/>
    </source>
</evidence>
<evidence type="ECO:0000256" key="3">
    <source>
        <dbReference type="ARBA" id="ARBA00022692"/>
    </source>
</evidence>
<evidence type="ECO:0000313" key="9">
    <source>
        <dbReference type="EMBL" id="CAH3163000.1"/>
    </source>
</evidence>
<proteinExistence type="inferred from homology"/>
<keyword evidence="6" id="KW-0807">Transducer</keyword>
<keyword evidence="5 7" id="KW-0472">Membrane</keyword>
<name>A0AAU9Y0K7_9CNID</name>
<feature type="transmembrane region" description="Helical" evidence="7">
    <location>
        <begin position="6"/>
        <end position="27"/>
    </location>
</feature>
<organism evidence="9 10">
    <name type="scientific">Pocillopora meandrina</name>
    <dbReference type="NCBI Taxonomy" id="46732"/>
    <lineage>
        <taxon>Eukaryota</taxon>
        <taxon>Metazoa</taxon>
        <taxon>Cnidaria</taxon>
        <taxon>Anthozoa</taxon>
        <taxon>Hexacorallia</taxon>
        <taxon>Scleractinia</taxon>
        <taxon>Astrocoeniina</taxon>
        <taxon>Pocilloporidae</taxon>
        <taxon>Pocillopora</taxon>
    </lineage>
</organism>
<dbReference type="AlphaFoldDB" id="A0AAU9Y0K7"/>
<keyword evidence="3 6" id="KW-0812">Transmembrane</keyword>
<comment type="similarity">
    <text evidence="6">Belongs to the G-protein coupled receptor 1 family.</text>
</comment>
<evidence type="ECO:0000256" key="2">
    <source>
        <dbReference type="ARBA" id="ARBA00022475"/>
    </source>
</evidence>
<feature type="transmembrane region" description="Helical" evidence="7">
    <location>
        <begin position="245"/>
        <end position="263"/>
    </location>
</feature>
<dbReference type="EMBL" id="CALNXJ010000089">
    <property type="protein sequence ID" value="CAH3163000.1"/>
    <property type="molecule type" value="Genomic_DNA"/>
</dbReference>
<dbReference type="PANTHER" id="PTHR22750">
    <property type="entry name" value="G-PROTEIN COUPLED RECEPTOR"/>
    <property type="match status" value="1"/>
</dbReference>
<dbReference type="SUPFAM" id="SSF81321">
    <property type="entry name" value="Family A G protein-coupled receptor-like"/>
    <property type="match status" value="1"/>
</dbReference>